<evidence type="ECO:0000313" key="4">
    <source>
        <dbReference type="Proteomes" id="UP000322545"/>
    </source>
</evidence>
<dbReference type="AlphaFoldDB" id="A0A1M7KM71"/>
<dbReference type="Pfam" id="PF13411">
    <property type="entry name" value="MerR_1"/>
    <property type="match status" value="1"/>
</dbReference>
<keyword evidence="1 3" id="KW-0238">DNA-binding</keyword>
<dbReference type="RefSeq" id="WP_149780722.1">
    <property type="nucleotide sequence ID" value="NZ_FRCB01000011.1"/>
</dbReference>
<sequence>MFSIGELSKRTKVKVPTIRYYEEMGLLSAPERTEGNQRRYTNEGLERLSFIRHARDLGFSIEAISSLIKLQQHPDRSCEAATDIASSQLAEVRAKIKRLRALEKELARISKGCDGRGMVEDCYVLASLADHSRCDREH</sequence>
<evidence type="ECO:0000256" key="1">
    <source>
        <dbReference type="ARBA" id="ARBA00023125"/>
    </source>
</evidence>
<dbReference type="InterPro" id="IPR000551">
    <property type="entry name" value="MerR-type_HTH_dom"/>
</dbReference>
<dbReference type="InterPro" id="IPR047057">
    <property type="entry name" value="MerR_fam"/>
</dbReference>
<protein>
    <submittedName>
        <fullName evidence="3">DNA-binding transcriptional regulator, MerR family</fullName>
    </submittedName>
</protein>
<accession>A0A1M7KM71</accession>
<evidence type="ECO:0000313" key="3">
    <source>
        <dbReference type="EMBL" id="SHM66521.1"/>
    </source>
</evidence>
<dbReference type="CDD" id="cd04785">
    <property type="entry name" value="HTH_CadR-PbrR-like"/>
    <property type="match status" value="1"/>
</dbReference>
<dbReference type="Proteomes" id="UP000322545">
    <property type="component" value="Unassembled WGS sequence"/>
</dbReference>
<dbReference type="EMBL" id="FRCB01000011">
    <property type="protein sequence ID" value="SHM66521.1"/>
    <property type="molecule type" value="Genomic_DNA"/>
</dbReference>
<dbReference type="Gene3D" id="1.10.1660.10">
    <property type="match status" value="1"/>
</dbReference>
<organism evidence="3 4">
    <name type="scientific">Roseovarius litoreus</name>
    <dbReference type="NCBI Taxonomy" id="1155722"/>
    <lineage>
        <taxon>Bacteria</taxon>
        <taxon>Pseudomonadati</taxon>
        <taxon>Pseudomonadota</taxon>
        <taxon>Alphaproteobacteria</taxon>
        <taxon>Rhodobacterales</taxon>
        <taxon>Roseobacteraceae</taxon>
        <taxon>Roseovarius</taxon>
    </lineage>
</organism>
<dbReference type="SUPFAM" id="SSF46955">
    <property type="entry name" value="Putative DNA-binding domain"/>
    <property type="match status" value="1"/>
</dbReference>
<dbReference type="GO" id="GO:0003677">
    <property type="term" value="F:DNA binding"/>
    <property type="evidence" value="ECO:0007669"/>
    <property type="project" value="UniProtKB-KW"/>
</dbReference>
<feature type="domain" description="HTH merR-type" evidence="2">
    <location>
        <begin position="1"/>
        <end position="70"/>
    </location>
</feature>
<dbReference type="PANTHER" id="PTHR30204">
    <property type="entry name" value="REDOX-CYCLING DRUG-SENSING TRANSCRIPTIONAL ACTIVATOR SOXR"/>
    <property type="match status" value="1"/>
</dbReference>
<dbReference type="PROSITE" id="PS50937">
    <property type="entry name" value="HTH_MERR_2"/>
    <property type="match status" value="1"/>
</dbReference>
<dbReference type="PRINTS" id="PR00040">
    <property type="entry name" value="HTHMERR"/>
</dbReference>
<name>A0A1M7KM71_9RHOB</name>
<gene>
    <name evidence="3" type="ORF">SAMN05443432_11174</name>
</gene>
<dbReference type="PANTHER" id="PTHR30204:SF92">
    <property type="entry name" value="HTH-TYPE TRANSCRIPTIONAL REGULATOR ZNTR"/>
    <property type="match status" value="1"/>
</dbReference>
<dbReference type="SMART" id="SM00422">
    <property type="entry name" value="HTH_MERR"/>
    <property type="match status" value="1"/>
</dbReference>
<proteinExistence type="predicted"/>
<reference evidence="3 4" key="1">
    <citation type="submission" date="2016-11" db="EMBL/GenBank/DDBJ databases">
        <authorList>
            <person name="Varghese N."/>
            <person name="Submissions S."/>
        </authorList>
    </citation>
    <scope>NUCLEOTIDE SEQUENCE [LARGE SCALE GENOMIC DNA]</scope>
    <source>
        <strain evidence="3 4">DSM 28249</strain>
    </source>
</reference>
<evidence type="ECO:0000259" key="2">
    <source>
        <dbReference type="PROSITE" id="PS50937"/>
    </source>
</evidence>
<dbReference type="InterPro" id="IPR009061">
    <property type="entry name" value="DNA-bd_dom_put_sf"/>
</dbReference>
<keyword evidence="4" id="KW-1185">Reference proteome</keyword>
<dbReference type="GO" id="GO:0003700">
    <property type="term" value="F:DNA-binding transcription factor activity"/>
    <property type="evidence" value="ECO:0007669"/>
    <property type="project" value="InterPro"/>
</dbReference>